<reference evidence="1 2" key="1">
    <citation type="submission" date="2019-06" db="EMBL/GenBank/DDBJ databases">
        <title>Sequencing the genomes of 1000 actinobacteria strains.</title>
        <authorList>
            <person name="Klenk H.-P."/>
        </authorList>
    </citation>
    <scope>NUCLEOTIDE SEQUENCE [LARGE SCALE GENOMIC DNA]</scope>
    <source>
        <strain evidence="1 2">DSM 20427</strain>
    </source>
</reference>
<gene>
    <name evidence="1" type="ORF">FHX68_0540</name>
</gene>
<protein>
    <submittedName>
        <fullName evidence="1">Uncharacterized protein</fullName>
    </submittedName>
</protein>
<accession>A0A4Y3UI96</accession>
<keyword evidence="2" id="KW-1185">Reference proteome</keyword>
<organism evidence="1 2">
    <name type="scientific">Microbacterium lacticum</name>
    <dbReference type="NCBI Taxonomy" id="33885"/>
    <lineage>
        <taxon>Bacteria</taxon>
        <taxon>Bacillati</taxon>
        <taxon>Actinomycetota</taxon>
        <taxon>Actinomycetes</taxon>
        <taxon>Micrococcales</taxon>
        <taxon>Microbacteriaceae</taxon>
        <taxon>Microbacterium</taxon>
    </lineage>
</organism>
<sequence length="81" mass="8829">MTVVDARFAGGPILIDQGHATYDAATKLVTVMAPGFDIALFPHEARAFAQALLDAATDAEKRTVRLRRPRAVDEHLQVLDD</sequence>
<evidence type="ECO:0000313" key="1">
    <source>
        <dbReference type="EMBL" id="TQN00445.1"/>
    </source>
</evidence>
<dbReference type="Proteomes" id="UP000319804">
    <property type="component" value="Unassembled WGS sequence"/>
</dbReference>
<proteinExistence type="predicted"/>
<dbReference type="RefSeq" id="WP_141379663.1">
    <property type="nucleotide sequence ID" value="NZ_BJNA01000008.1"/>
</dbReference>
<dbReference type="AlphaFoldDB" id="A0A4Y3UI96"/>
<comment type="caution">
    <text evidence="1">The sequence shown here is derived from an EMBL/GenBank/DDBJ whole genome shotgun (WGS) entry which is preliminary data.</text>
</comment>
<name>A0A4Y3UI96_9MICO</name>
<evidence type="ECO:0000313" key="2">
    <source>
        <dbReference type="Proteomes" id="UP000319804"/>
    </source>
</evidence>
<dbReference type="EMBL" id="VFPS01000001">
    <property type="protein sequence ID" value="TQN00445.1"/>
    <property type="molecule type" value="Genomic_DNA"/>
</dbReference>